<dbReference type="InterPro" id="IPR001920">
    <property type="entry name" value="Asp/Glu_race"/>
</dbReference>
<dbReference type="SUPFAM" id="SSF53681">
    <property type="entry name" value="Aspartate/glutamate racemase"/>
    <property type="match status" value="2"/>
</dbReference>
<comment type="caution">
    <text evidence="3">The sequence shown here is derived from an EMBL/GenBank/DDBJ whole genome shotgun (WGS) entry which is preliminary data.</text>
</comment>
<evidence type="ECO:0000256" key="1">
    <source>
        <dbReference type="ARBA" id="ARBA00007847"/>
    </source>
</evidence>
<dbReference type="InterPro" id="IPR015942">
    <property type="entry name" value="Asp/Glu/hydantoin_racemase"/>
</dbReference>
<proteinExistence type="inferred from homology"/>
<dbReference type="InterPro" id="IPR004380">
    <property type="entry name" value="Asp_race"/>
</dbReference>
<sequence>MKTIGLLGGMSWESTIPYYRLINEAVKQRLGGLHSAKLLLHSVDFAEIEACQRAGDWEAAGAQLAQAARGLQAAGADLLLIGANTMHKVAPAIEAAVEIPLLHVADATAQVIRAAGIARVGLLGTRFTMEQAFYVDRLASHGLDVLVPPPADRDEVHRVIYAELCLGQFENASRAMFRRVMADLVARGAGGIILGCTEIGLLVDAGDATVPQFDTTRLHALAAVEAALADG</sequence>
<dbReference type="PANTHER" id="PTHR21198:SF7">
    <property type="entry name" value="ASPARTATE-GLUTAMATE RACEMASE FAMILY"/>
    <property type="match status" value="1"/>
</dbReference>
<dbReference type="PANTHER" id="PTHR21198">
    <property type="entry name" value="GLUTAMATE RACEMASE"/>
    <property type="match status" value="1"/>
</dbReference>
<dbReference type="Pfam" id="PF01177">
    <property type="entry name" value="Asp_Glu_race"/>
    <property type="match status" value="1"/>
</dbReference>
<dbReference type="EMBL" id="JADIKM010000002">
    <property type="protein sequence ID" value="MFK2904239.1"/>
    <property type="molecule type" value="Genomic_DNA"/>
</dbReference>
<dbReference type="RefSeq" id="WP_404632528.1">
    <property type="nucleotide sequence ID" value="NZ_JADIKM010000002.1"/>
</dbReference>
<name>A0ABW8JUV0_9GAMM</name>
<protein>
    <submittedName>
        <fullName evidence="3">Aspartate/glutamate racemase family protein</fullName>
    </submittedName>
</protein>
<keyword evidence="2" id="KW-0413">Isomerase</keyword>
<keyword evidence="4" id="KW-1185">Reference proteome</keyword>
<dbReference type="Proteomes" id="UP001620460">
    <property type="component" value="Unassembled WGS sequence"/>
</dbReference>
<reference evidence="3 4" key="1">
    <citation type="submission" date="2020-10" db="EMBL/GenBank/DDBJ databases">
        <title>Phylogeny of dyella-like bacteria.</title>
        <authorList>
            <person name="Fu J."/>
        </authorList>
    </citation>
    <scope>NUCLEOTIDE SEQUENCE [LARGE SCALE GENOMIC DNA]</scope>
    <source>
        <strain evidence="3 4">Gsoil3046</strain>
    </source>
</reference>
<dbReference type="NCBIfam" id="TIGR00035">
    <property type="entry name" value="asp_race"/>
    <property type="match status" value="1"/>
</dbReference>
<accession>A0ABW8JUV0</accession>
<evidence type="ECO:0000256" key="2">
    <source>
        <dbReference type="ARBA" id="ARBA00023235"/>
    </source>
</evidence>
<comment type="similarity">
    <text evidence="1">Belongs to the aspartate/glutamate racemases family.</text>
</comment>
<evidence type="ECO:0000313" key="4">
    <source>
        <dbReference type="Proteomes" id="UP001620460"/>
    </source>
</evidence>
<gene>
    <name evidence="3" type="ORF">ISP17_09690</name>
</gene>
<dbReference type="Gene3D" id="3.40.50.1860">
    <property type="match status" value="2"/>
</dbReference>
<organism evidence="3 4">
    <name type="scientific">Dyella ginsengisoli</name>
    <dbReference type="NCBI Taxonomy" id="363848"/>
    <lineage>
        <taxon>Bacteria</taxon>
        <taxon>Pseudomonadati</taxon>
        <taxon>Pseudomonadota</taxon>
        <taxon>Gammaproteobacteria</taxon>
        <taxon>Lysobacterales</taxon>
        <taxon>Rhodanobacteraceae</taxon>
        <taxon>Dyella</taxon>
    </lineage>
</organism>
<evidence type="ECO:0000313" key="3">
    <source>
        <dbReference type="EMBL" id="MFK2904239.1"/>
    </source>
</evidence>